<dbReference type="InterPro" id="IPR050832">
    <property type="entry name" value="Bact_Acetyltransf"/>
</dbReference>
<organism evidence="4">
    <name type="scientific">Rhodopseudomonas palustris (strain BisA53)</name>
    <dbReference type="NCBI Taxonomy" id="316055"/>
    <lineage>
        <taxon>Bacteria</taxon>
        <taxon>Pseudomonadati</taxon>
        <taxon>Pseudomonadota</taxon>
        <taxon>Alphaproteobacteria</taxon>
        <taxon>Hyphomicrobiales</taxon>
        <taxon>Nitrobacteraceae</taxon>
        <taxon>Rhodopseudomonas</taxon>
    </lineage>
</organism>
<dbReference type="InterPro" id="IPR000182">
    <property type="entry name" value="GNAT_dom"/>
</dbReference>
<dbReference type="Pfam" id="PF13508">
    <property type="entry name" value="Acetyltransf_7"/>
    <property type="match status" value="1"/>
</dbReference>
<evidence type="ECO:0000259" key="3">
    <source>
        <dbReference type="PROSITE" id="PS51186"/>
    </source>
</evidence>
<dbReference type="eggNOG" id="COG3153">
    <property type="taxonomic scope" value="Bacteria"/>
</dbReference>
<accession>Q07RT1</accession>
<gene>
    <name evidence="4" type="ordered locus">RPE_1401</name>
</gene>
<dbReference type="HOGENOM" id="CLU_081840_0_2_5"/>
<evidence type="ECO:0000256" key="2">
    <source>
        <dbReference type="ARBA" id="ARBA00023315"/>
    </source>
</evidence>
<dbReference type="PANTHER" id="PTHR43877:SF1">
    <property type="entry name" value="ACETYLTRANSFERASE"/>
    <property type="match status" value="1"/>
</dbReference>
<proteinExistence type="predicted"/>
<dbReference type="CDD" id="cd04301">
    <property type="entry name" value="NAT_SF"/>
    <property type="match status" value="1"/>
</dbReference>
<protein>
    <submittedName>
        <fullName evidence="4">GCN5-related N-acetyltransferase</fullName>
    </submittedName>
</protein>
<dbReference type="AlphaFoldDB" id="Q07RT1"/>
<sequence length="182" mass="19861">MRARCYCASAMTDLSITILTEAANDAQSIERLHERTFGPGRFALSAYRLREHVDHLFELSFTARIGTLLVGSVRQLPIQIGETPALLLGPLTVEPPFRGCGVGKMLLKRALSDAKAQGHRLVLLVGDEPYYSRSGFRAIPKGRVTMPGPVDPKRLLVVELVEGAAADIAGPVRPDWRFARAG</sequence>
<keyword evidence="2" id="KW-0012">Acyltransferase</keyword>
<evidence type="ECO:0000313" key="4">
    <source>
        <dbReference type="EMBL" id="ABJ05353.1"/>
    </source>
</evidence>
<dbReference type="PANTHER" id="PTHR43877">
    <property type="entry name" value="AMINOALKYLPHOSPHONATE N-ACETYLTRANSFERASE-RELATED-RELATED"/>
    <property type="match status" value="1"/>
</dbReference>
<dbReference type="EMBL" id="CP000463">
    <property type="protein sequence ID" value="ABJ05353.1"/>
    <property type="molecule type" value="Genomic_DNA"/>
</dbReference>
<dbReference type="Gene3D" id="3.40.630.30">
    <property type="match status" value="1"/>
</dbReference>
<dbReference type="InterPro" id="IPR016181">
    <property type="entry name" value="Acyl_CoA_acyltransferase"/>
</dbReference>
<reference evidence="4" key="1">
    <citation type="submission" date="2006-09" db="EMBL/GenBank/DDBJ databases">
        <title>Complete sequence of Rhodopseudomonas palustris BisA53.</title>
        <authorList>
            <consortium name="US DOE Joint Genome Institute"/>
            <person name="Copeland A."/>
            <person name="Lucas S."/>
            <person name="Lapidus A."/>
            <person name="Barry K."/>
            <person name="Detter J.C."/>
            <person name="Glavina del Rio T."/>
            <person name="Hammon N."/>
            <person name="Israni S."/>
            <person name="Dalin E."/>
            <person name="Tice H."/>
            <person name="Pitluck S."/>
            <person name="Chain P."/>
            <person name="Malfatti S."/>
            <person name="Shin M."/>
            <person name="Vergez L."/>
            <person name="Schmutz J."/>
            <person name="Larimer F."/>
            <person name="Land M."/>
            <person name="Hauser L."/>
            <person name="Pelletier D.A."/>
            <person name="Kyrpides N."/>
            <person name="Kim E."/>
            <person name="Harwood C.S."/>
            <person name="Oda Y."/>
            <person name="Richardson P."/>
        </authorList>
    </citation>
    <scope>NUCLEOTIDE SEQUENCE [LARGE SCALE GENOMIC DNA]</scope>
    <source>
        <strain evidence="4">BisA53</strain>
    </source>
</reference>
<dbReference type="GO" id="GO:0016747">
    <property type="term" value="F:acyltransferase activity, transferring groups other than amino-acyl groups"/>
    <property type="evidence" value="ECO:0007669"/>
    <property type="project" value="InterPro"/>
</dbReference>
<dbReference type="STRING" id="316055.RPE_1401"/>
<keyword evidence="1 4" id="KW-0808">Transferase</keyword>
<feature type="domain" description="N-acetyltransferase" evidence="3">
    <location>
        <begin position="16"/>
        <end position="157"/>
    </location>
</feature>
<dbReference type="KEGG" id="rpe:RPE_1401"/>
<evidence type="ECO:0000256" key="1">
    <source>
        <dbReference type="ARBA" id="ARBA00022679"/>
    </source>
</evidence>
<dbReference type="PROSITE" id="PS51186">
    <property type="entry name" value="GNAT"/>
    <property type="match status" value="1"/>
</dbReference>
<name>Q07RT1_RHOP5</name>
<dbReference type="SUPFAM" id="SSF55729">
    <property type="entry name" value="Acyl-CoA N-acyltransferases (Nat)"/>
    <property type="match status" value="1"/>
</dbReference>